<name>A0A0B6Y3K8_9EUPU</name>
<feature type="region of interest" description="Disordered" evidence="1">
    <location>
        <begin position="39"/>
        <end position="62"/>
    </location>
</feature>
<sequence>GLYAENKAQDKALREAEKHIEEGVKRNAELQRKLETLEGEASDQRLEMDTLKSSKKGIESQRDEALNSLLEVQGSLEEYQRR</sequence>
<protein>
    <submittedName>
        <fullName evidence="2">Uncharacterized protein</fullName>
    </submittedName>
</protein>
<dbReference type="EMBL" id="HACG01003551">
    <property type="protein sequence ID" value="CEK50416.1"/>
    <property type="molecule type" value="Transcribed_RNA"/>
</dbReference>
<reference evidence="2" key="1">
    <citation type="submission" date="2014-12" db="EMBL/GenBank/DDBJ databases">
        <title>Insight into the proteome of Arion vulgaris.</title>
        <authorList>
            <person name="Aradska J."/>
            <person name="Bulat T."/>
            <person name="Smidak R."/>
            <person name="Sarate P."/>
            <person name="Gangsoo J."/>
            <person name="Sialana F."/>
            <person name="Bilban M."/>
            <person name="Lubec G."/>
        </authorList>
    </citation>
    <scope>NUCLEOTIDE SEQUENCE</scope>
    <source>
        <tissue evidence="2">Skin</tissue>
    </source>
</reference>
<proteinExistence type="predicted"/>
<feature type="non-terminal residue" evidence="2">
    <location>
        <position position="82"/>
    </location>
</feature>
<evidence type="ECO:0000256" key="1">
    <source>
        <dbReference type="SAM" id="MobiDB-lite"/>
    </source>
</evidence>
<organism evidence="2">
    <name type="scientific">Arion vulgaris</name>
    <dbReference type="NCBI Taxonomy" id="1028688"/>
    <lineage>
        <taxon>Eukaryota</taxon>
        <taxon>Metazoa</taxon>
        <taxon>Spiralia</taxon>
        <taxon>Lophotrochozoa</taxon>
        <taxon>Mollusca</taxon>
        <taxon>Gastropoda</taxon>
        <taxon>Heterobranchia</taxon>
        <taxon>Euthyneura</taxon>
        <taxon>Panpulmonata</taxon>
        <taxon>Eupulmonata</taxon>
        <taxon>Stylommatophora</taxon>
        <taxon>Helicina</taxon>
        <taxon>Arionoidea</taxon>
        <taxon>Arionidae</taxon>
        <taxon>Arion</taxon>
    </lineage>
</organism>
<evidence type="ECO:0000313" key="2">
    <source>
        <dbReference type="EMBL" id="CEK50416.1"/>
    </source>
</evidence>
<gene>
    <name evidence="2" type="primary">ORF10710</name>
</gene>
<dbReference type="AlphaFoldDB" id="A0A0B6Y3K8"/>
<accession>A0A0B6Y3K8</accession>
<feature type="non-terminal residue" evidence="2">
    <location>
        <position position="1"/>
    </location>
</feature>